<dbReference type="InterPro" id="IPR016167">
    <property type="entry name" value="FAD-bd_PCMH_sub1"/>
</dbReference>
<gene>
    <name evidence="5" type="ORF">KDI_09430</name>
</gene>
<dbReference type="InterPro" id="IPR005107">
    <property type="entry name" value="CO_DH_flav_C"/>
</dbReference>
<protein>
    <submittedName>
        <fullName evidence="5">Carbon monoxide dehydrogenase</fullName>
    </submittedName>
</protein>
<name>A0A5A5T8R8_9CHLR</name>
<dbReference type="InterPro" id="IPR036318">
    <property type="entry name" value="FAD-bd_PCMH-like_sf"/>
</dbReference>
<comment type="caution">
    <text evidence="5">The sequence shown here is derived from an EMBL/GenBank/DDBJ whole genome shotgun (WGS) entry which is preliminary data.</text>
</comment>
<dbReference type="FunFam" id="3.30.465.10:FF:000017">
    <property type="entry name" value="Xanthine dehydrogenase, FAD binding subunit"/>
    <property type="match status" value="1"/>
</dbReference>
<keyword evidence="6" id="KW-1185">Reference proteome</keyword>
<evidence type="ECO:0000259" key="4">
    <source>
        <dbReference type="PROSITE" id="PS51387"/>
    </source>
</evidence>
<dbReference type="SMART" id="SM01092">
    <property type="entry name" value="CO_deh_flav_C"/>
    <property type="match status" value="1"/>
</dbReference>
<organism evidence="5 6">
    <name type="scientific">Dictyobacter arantiisoli</name>
    <dbReference type="NCBI Taxonomy" id="2014874"/>
    <lineage>
        <taxon>Bacteria</taxon>
        <taxon>Bacillati</taxon>
        <taxon>Chloroflexota</taxon>
        <taxon>Ktedonobacteria</taxon>
        <taxon>Ktedonobacterales</taxon>
        <taxon>Dictyobacteraceae</taxon>
        <taxon>Dictyobacter</taxon>
    </lineage>
</organism>
<dbReference type="Gene3D" id="3.30.43.10">
    <property type="entry name" value="Uridine Diphospho-n-acetylenolpyruvylglucosamine Reductase, domain 2"/>
    <property type="match status" value="1"/>
</dbReference>
<dbReference type="PANTHER" id="PTHR42659:SF2">
    <property type="entry name" value="XANTHINE DEHYDROGENASE SUBUNIT C-RELATED"/>
    <property type="match status" value="1"/>
</dbReference>
<dbReference type="PROSITE" id="PS51387">
    <property type="entry name" value="FAD_PCMH"/>
    <property type="match status" value="1"/>
</dbReference>
<dbReference type="Proteomes" id="UP000322530">
    <property type="component" value="Unassembled WGS sequence"/>
</dbReference>
<dbReference type="InterPro" id="IPR002346">
    <property type="entry name" value="Mopterin_DH_FAD-bd"/>
</dbReference>
<dbReference type="AlphaFoldDB" id="A0A5A5T8R8"/>
<dbReference type="InterPro" id="IPR016169">
    <property type="entry name" value="FAD-bd_PCMH_sub2"/>
</dbReference>
<evidence type="ECO:0000256" key="2">
    <source>
        <dbReference type="ARBA" id="ARBA00022827"/>
    </source>
</evidence>
<keyword evidence="1" id="KW-0285">Flavoprotein</keyword>
<evidence type="ECO:0000313" key="5">
    <source>
        <dbReference type="EMBL" id="GCF07379.1"/>
    </source>
</evidence>
<dbReference type="RefSeq" id="WP_149400403.1">
    <property type="nucleotide sequence ID" value="NZ_BIXY01000009.1"/>
</dbReference>
<proteinExistence type="predicted"/>
<keyword evidence="2" id="KW-0274">FAD</keyword>
<dbReference type="InterPro" id="IPR016166">
    <property type="entry name" value="FAD-bd_PCMH"/>
</dbReference>
<reference evidence="5 6" key="1">
    <citation type="submission" date="2019-01" db="EMBL/GenBank/DDBJ databases">
        <title>Draft genome sequence of Dictyobacter sp. Uno17.</title>
        <authorList>
            <person name="Wang C.M."/>
            <person name="Zheng Y."/>
            <person name="Sakai Y."/>
            <person name="Abe K."/>
            <person name="Yokota A."/>
            <person name="Yabe S."/>
        </authorList>
    </citation>
    <scope>NUCLEOTIDE SEQUENCE [LARGE SCALE GENOMIC DNA]</scope>
    <source>
        <strain evidence="5 6">Uno17</strain>
    </source>
</reference>
<dbReference type="SUPFAM" id="SSF56176">
    <property type="entry name" value="FAD-binding/transporter-associated domain-like"/>
    <property type="match status" value="1"/>
</dbReference>
<dbReference type="InterPro" id="IPR051312">
    <property type="entry name" value="Diverse_Substr_Oxidored"/>
</dbReference>
<accession>A0A5A5T8R8</accession>
<dbReference type="EMBL" id="BIXY01000009">
    <property type="protein sequence ID" value="GCF07379.1"/>
    <property type="molecule type" value="Genomic_DNA"/>
</dbReference>
<dbReference type="GO" id="GO:0071949">
    <property type="term" value="F:FAD binding"/>
    <property type="evidence" value="ECO:0007669"/>
    <property type="project" value="InterPro"/>
</dbReference>
<feature type="domain" description="FAD-binding PCMH-type" evidence="4">
    <location>
        <begin position="2"/>
        <end position="178"/>
    </location>
</feature>
<sequence length="288" mass="30689">MSVPAVFDYHPVQSVDEAIALLQLYGDEAKILAGGHSLLPAMKLRLTQPEHLIDIGPIPNLAYIRKEKDAIVLGTLTRYKQIEQSEILHKYYPILPEGTALIGDQQVRNRGTIGGSVAHSDPAGDMPGIVLALKAQLVVQGANGTRTIAADDFFVDTFLTALEQDEIVTAIRLPLPAPHTGSAYAKISNKASHYAIAGCAAVLTINKKGLCTSASIAITGASTRIIRASEVEAALISKKLDDATITSASSHAVANADLISDIHGSAEYRQQMAAVITRRVIMHALERA</sequence>
<dbReference type="SUPFAM" id="SSF55447">
    <property type="entry name" value="CO dehydrogenase flavoprotein C-terminal domain-like"/>
    <property type="match status" value="1"/>
</dbReference>
<dbReference type="Pfam" id="PF00941">
    <property type="entry name" value="FAD_binding_5"/>
    <property type="match status" value="1"/>
</dbReference>
<evidence type="ECO:0000313" key="6">
    <source>
        <dbReference type="Proteomes" id="UP000322530"/>
    </source>
</evidence>
<dbReference type="Pfam" id="PF03450">
    <property type="entry name" value="CO_deh_flav_C"/>
    <property type="match status" value="1"/>
</dbReference>
<dbReference type="Gene3D" id="3.30.465.10">
    <property type="match status" value="1"/>
</dbReference>
<evidence type="ECO:0000256" key="1">
    <source>
        <dbReference type="ARBA" id="ARBA00022630"/>
    </source>
</evidence>
<dbReference type="PANTHER" id="PTHR42659">
    <property type="entry name" value="XANTHINE DEHYDROGENASE SUBUNIT C-RELATED"/>
    <property type="match status" value="1"/>
</dbReference>
<evidence type="ECO:0000256" key="3">
    <source>
        <dbReference type="ARBA" id="ARBA00023002"/>
    </source>
</evidence>
<dbReference type="InterPro" id="IPR036683">
    <property type="entry name" value="CO_DH_flav_C_dom_sf"/>
</dbReference>
<dbReference type="OrthoDB" id="9774454at2"/>
<dbReference type="Gene3D" id="3.30.390.50">
    <property type="entry name" value="CO dehydrogenase flavoprotein, C-terminal domain"/>
    <property type="match status" value="1"/>
</dbReference>
<dbReference type="GO" id="GO:0016491">
    <property type="term" value="F:oxidoreductase activity"/>
    <property type="evidence" value="ECO:0007669"/>
    <property type="project" value="UniProtKB-KW"/>
</dbReference>
<keyword evidence="3" id="KW-0560">Oxidoreductase</keyword>